<evidence type="ECO:0000313" key="2">
    <source>
        <dbReference type="EMBL" id="AGS38978.1"/>
    </source>
</evidence>
<evidence type="ECO:0008006" key="4">
    <source>
        <dbReference type="Google" id="ProtNLM"/>
    </source>
</evidence>
<dbReference type="InterPro" id="IPR021313">
    <property type="entry name" value="DUF2909"/>
</dbReference>
<reference evidence="3" key="2">
    <citation type="journal article" date="2016" name="Environ. Microbiol. Rep.">
        <title>Analysis of defence systems and a conjugative IncP-1 plasmid in the marine polyaromatic hydrocarbons-degrading bacterium Cycloclasticus sp. 78-ME.</title>
        <authorList>
            <person name="Yakimov M.M."/>
            <person name="Crisafi F."/>
            <person name="Messina E."/>
            <person name="Smedile F."/>
            <person name="Lopatina A."/>
            <person name="Denaro R."/>
            <person name="Pieper D.H."/>
            <person name="Golyshin P.N."/>
            <person name="Giuliano L."/>
        </authorList>
    </citation>
    <scope>NUCLEOTIDE SEQUENCE [LARGE SCALE GENOMIC DNA]</scope>
    <source>
        <strain evidence="3">78-ME</strain>
    </source>
</reference>
<gene>
    <name evidence="2" type="ORF">CYCME_0637</name>
</gene>
<dbReference type="RefSeq" id="WP_020932129.1">
    <property type="nucleotide sequence ID" value="NC_021917.1"/>
</dbReference>
<keyword evidence="1" id="KW-0472">Membrane</keyword>
<keyword evidence="1" id="KW-0812">Transmembrane</keyword>
<dbReference type="AlphaFoldDB" id="S5TVC7"/>
<feature type="transmembrane region" description="Helical" evidence="1">
    <location>
        <begin position="6"/>
        <end position="25"/>
    </location>
</feature>
<keyword evidence="3" id="KW-1185">Reference proteome</keyword>
<name>S5TVC7_9GAMM</name>
<dbReference type="Proteomes" id="UP000015380">
    <property type="component" value="Chromosome"/>
</dbReference>
<organism evidence="2 3">
    <name type="scientific">Cycloclasticus zancles 78-ME</name>
    <dbReference type="NCBI Taxonomy" id="1198232"/>
    <lineage>
        <taxon>Bacteria</taxon>
        <taxon>Pseudomonadati</taxon>
        <taxon>Pseudomonadota</taxon>
        <taxon>Gammaproteobacteria</taxon>
        <taxon>Thiotrichales</taxon>
        <taxon>Piscirickettsiaceae</taxon>
        <taxon>Cycloclasticus</taxon>
    </lineage>
</organism>
<dbReference type="EMBL" id="CP005996">
    <property type="protein sequence ID" value="AGS38978.1"/>
    <property type="molecule type" value="Genomic_DNA"/>
</dbReference>
<keyword evidence="1" id="KW-1133">Transmembrane helix</keyword>
<dbReference type="HOGENOM" id="CLU_162755_2_0_6"/>
<dbReference type="KEGG" id="cza:CYCME_0637"/>
<feature type="transmembrane region" description="Helical" evidence="1">
    <location>
        <begin position="45"/>
        <end position="63"/>
    </location>
</feature>
<evidence type="ECO:0000313" key="3">
    <source>
        <dbReference type="Proteomes" id="UP000015380"/>
    </source>
</evidence>
<accession>S5TVC7</accession>
<sequence>MNPFIKYLIVFTLCVIIYSLFKAFYHLSRRKSSPKEVVKSLAIRIGLSLTLFISLLLFSYLGFIKPHAAIPTQQSNQQPLNQ</sequence>
<dbReference type="Pfam" id="PF11137">
    <property type="entry name" value="DUF2909"/>
    <property type="match status" value="1"/>
</dbReference>
<protein>
    <recommendedName>
        <fullName evidence="4">Transmembrane protein</fullName>
    </recommendedName>
</protein>
<evidence type="ECO:0000256" key="1">
    <source>
        <dbReference type="SAM" id="Phobius"/>
    </source>
</evidence>
<reference evidence="2 3" key="1">
    <citation type="submission" date="2013-05" db="EMBL/GenBank/DDBJ databases">
        <title>Between feast and famine: a lifestyle of most important marine PAH-degrading bacterium Cycloclasticus sp. 7ME.</title>
        <authorList>
            <person name="Yakimov M.M."/>
            <person name="Messina E."/>
            <person name="Genovese M."/>
            <person name="Denaro R."/>
            <person name="Crisafi F."/>
            <person name="Russo D."/>
            <person name="Cappello S."/>
            <person name="Santisi S."/>
            <person name="Smedile F."/>
            <person name="Golyshina O.V."/>
            <person name="Tran H."/>
            <person name="Pieper D.H."/>
            <person name="Golyshin P.N."/>
            <person name="Giuliano L."/>
        </authorList>
    </citation>
    <scope>NUCLEOTIDE SEQUENCE [LARGE SCALE GENOMIC DNA]</scope>
    <source>
        <strain evidence="2 3">78-ME</strain>
    </source>
</reference>
<proteinExistence type="predicted"/>